<dbReference type="InterPro" id="IPR034809">
    <property type="entry name" value="Nop4_RRM4"/>
</dbReference>
<feature type="domain" description="RRM" evidence="7">
    <location>
        <begin position="306"/>
        <end position="418"/>
    </location>
</feature>
<dbReference type="AlphaFoldDB" id="W6Q1C6"/>
<organism evidence="8 9">
    <name type="scientific">Penicillium roqueforti (strain FM164)</name>
    <dbReference type="NCBI Taxonomy" id="1365484"/>
    <lineage>
        <taxon>Eukaryota</taxon>
        <taxon>Fungi</taxon>
        <taxon>Dikarya</taxon>
        <taxon>Ascomycota</taxon>
        <taxon>Pezizomycotina</taxon>
        <taxon>Eurotiomycetes</taxon>
        <taxon>Eurotiomycetidae</taxon>
        <taxon>Eurotiales</taxon>
        <taxon>Aspergillaceae</taxon>
        <taxon>Penicillium</taxon>
    </lineage>
</organism>
<dbReference type="Proteomes" id="UP000030686">
    <property type="component" value="Unassembled WGS sequence"/>
</dbReference>
<dbReference type="PANTHER" id="PTHR48039">
    <property type="entry name" value="RNA-BINDING MOTIF PROTEIN 14B"/>
    <property type="match status" value="1"/>
</dbReference>
<sequence length="741" mass="84045">MVELHKKRRLSDAESTEIKVEATTPAAEAASAQNKRTLFVRSLPTSATTESLAEYFSQSYIIKHAVVVCDKETKVSKGFGFVTFADVEDAESALKELNGSKFDGKIIRVDYAESRKREIDEKVGRSVPTAASRESKKQKEEERGQGLPPKLIVRNLPWSVKEPEDLNVLFRSFGKVKFATLPKRNGKLAGFGFVTMRGRKNAEKALQMINGKEIDGRQLAVDWAVEKDVWETTKKEEDDDEEEELKEEKESDDVEMKDAEGILEEPSDDETSSDEDDEDEEDNDLDELDDLDDDDEADEEDDRNATTVFIRNLPFTATDQALYDHFKTQFGPLRYARVVLDYETERPRGTGFVCFWKPEDANTCVREAPRGAEAMAPNKDKPKSNTAMKHSVLQDENSDPSGRYTLEGRVLQVARAVSKGQAAKLEEEGVSRRMVRDTDKRRLYLLNEGTIPSNSPLYKKLSPSEIKMREDSYKQRETFIKKNPALHLSLTRLAIRNLPRHINSKDLKQLARESVVEFAKDVKAGARQPLSKEEQQRSRDTMKELEQLRKQKKMGIVRQAKVVFETREGTKVSEKTGGGRSRGYGFIEFFTHRHALMSLRWLNCHSMAVPPSAQAPDDRDKKKSLVVEFAIENAQVVKRRNELQAKSREPRPKRSDDAEDGERGQKRKRSDTRGGKGKDGRDARGGRDGRDGRDAKRGKTGNGNAKGPKDEKVTNEEEDKAAKRNRIIGQKRMKRKSRKGN</sequence>
<protein>
    <submittedName>
        <fullName evidence="8">Nucleotide-binding, alpha-beta plait</fullName>
    </submittedName>
</protein>
<keyword evidence="9" id="KW-1185">Reference proteome</keyword>
<keyword evidence="4" id="KW-0539">Nucleus</keyword>
<feature type="compositionally biased region" description="Basic and acidic residues" evidence="6">
    <location>
        <begin position="671"/>
        <end position="697"/>
    </location>
</feature>
<feature type="compositionally biased region" description="Basic and acidic residues" evidence="6">
    <location>
        <begin position="133"/>
        <end position="144"/>
    </location>
</feature>
<dbReference type="OrthoDB" id="267048at2759"/>
<dbReference type="InterPro" id="IPR035979">
    <property type="entry name" value="RBD_domain_sf"/>
</dbReference>
<evidence type="ECO:0000256" key="1">
    <source>
        <dbReference type="ARBA" id="ARBA00004123"/>
    </source>
</evidence>
<dbReference type="InterPro" id="IPR034808">
    <property type="entry name" value="Nop4p_RRM3"/>
</dbReference>
<dbReference type="GO" id="GO:0003729">
    <property type="term" value="F:mRNA binding"/>
    <property type="evidence" value="ECO:0007669"/>
    <property type="project" value="TreeGrafter"/>
</dbReference>
<dbReference type="EMBL" id="HG792015">
    <property type="protein sequence ID" value="CDM28024.1"/>
    <property type="molecule type" value="Genomic_DNA"/>
</dbReference>
<dbReference type="CDD" id="cd12676">
    <property type="entry name" value="RRM3_Nop4p"/>
    <property type="match status" value="1"/>
</dbReference>
<name>W6Q1C6_PENRF</name>
<keyword evidence="3 5" id="KW-0694">RNA-binding</keyword>
<evidence type="ECO:0000256" key="4">
    <source>
        <dbReference type="ARBA" id="ARBA00023242"/>
    </source>
</evidence>
<dbReference type="FunFam" id="3.30.70.330:FF:000406">
    <property type="entry name" value="Related to Nucleolar protein NOP4"/>
    <property type="match status" value="1"/>
</dbReference>
<dbReference type="InterPro" id="IPR000504">
    <property type="entry name" value="RRM_dom"/>
</dbReference>
<dbReference type="Pfam" id="PF00076">
    <property type="entry name" value="RRM_1"/>
    <property type="match status" value="3"/>
</dbReference>
<comment type="subcellular location">
    <subcellularLocation>
        <location evidence="1">Nucleus</location>
    </subcellularLocation>
</comment>
<evidence type="ECO:0000256" key="2">
    <source>
        <dbReference type="ARBA" id="ARBA00022737"/>
    </source>
</evidence>
<feature type="region of interest" description="Disordered" evidence="6">
    <location>
        <begin position="640"/>
        <end position="741"/>
    </location>
</feature>
<dbReference type="STRING" id="1365484.W6Q1C6"/>
<feature type="region of interest" description="Disordered" evidence="6">
    <location>
        <begin position="120"/>
        <end position="147"/>
    </location>
</feature>
<evidence type="ECO:0000313" key="8">
    <source>
        <dbReference type="EMBL" id="CDM28024.1"/>
    </source>
</evidence>
<evidence type="ECO:0000256" key="6">
    <source>
        <dbReference type="SAM" id="MobiDB-lite"/>
    </source>
</evidence>
<feature type="compositionally biased region" description="Acidic residues" evidence="6">
    <location>
        <begin position="261"/>
        <end position="302"/>
    </location>
</feature>
<proteinExistence type="predicted"/>
<dbReference type="CDD" id="cd12677">
    <property type="entry name" value="RRM4_Nop4p"/>
    <property type="match status" value="1"/>
</dbReference>
<dbReference type="OMA" id="FTHRHAL"/>
<evidence type="ECO:0000256" key="3">
    <source>
        <dbReference type="ARBA" id="ARBA00022884"/>
    </source>
</evidence>
<feature type="compositionally biased region" description="Basic residues" evidence="6">
    <location>
        <begin position="723"/>
        <end position="741"/>
    </location>
</feature>
<dbReference type="SUPFAM" id="SSF54928">
    <property type="entry name" value="RNA-binding domain, RBD"/>
    <property type="match status" value="3"/>
</dbReference>
<feature type="compositionally biased region" description="Basic and acidic residues" evidence="6">
    <location>
        <begin position="640"/>
        <end position="664"/>
    </location>
</feature>
<feature type="domain" description="RRM" evidence="7">
    <location>
        <begin position="491"/>
        <end position="632"/>
    </location>
</feature>
<evidence type="ECO:0000313" key="9">
    <source>
        <dbReference type="Proteomes" id="UP000030686"/>
    </source>
</evidence>
<keyword evidence="2" id="KW-0677">Repeat</keyword>
<dbReference type="PANTHER" id="PTHR48039:SF5">
    <property type="entry name" value="RNA-BINDING PROTEIN 28"/>
    <property type="match status" value="1"/>
</dbReference>
<feature type="compositionally biased region" description="Basic and acidic residues" evidence="6">
    <location>
        <begin position="246"/>
        <end position="260"/>
    </location>
</feature>
<dbReference type="PROSITE" id="PS50102">
    <property type="entry name" value="RRM"/>
    <property type="match status" value="4"/>
</dbReference>
<feature type="region of interest" description="Disordered" evidence="6">
    <location>
        <begin position="374"/>
        <end position="403"/>
    </location>
</feature>
<feature type="region of interest" description="Disordered" evidence="6">
    <location>
        <begin position="232"/>
        <end position="305"/>
    </location>
</feature>
<evidence type="ECO:0000256" key="5">
    <source>
        <dbReference type="PROSITE-ProRule" id="PRU00176"/>
    </source>
</evidence>
<dbReference type="GO" id="GO:0005730">
    <property type="term" value="C:nucleolus"/>
    <property type="evidence" value="ECO:0007669"/>
    <property type="project" value="TreeGrafter"/>
</dbReference>
<dbReference type="InterPro" id="IPR012677">
    <property type="entry name" value="Nucleotide-bd_a/b_plait_sf"/>
</dbReference>
<dbReference type="Gene3D" id="3.30.70.330">
    <property type="match status" value="4"/>
</dbReference>
<gene>
    <name evidence="8" type="ORF">PROQFM164_S01g001835</name>
</gene>
<dbReference type="InterPro" id="IPR051945">
    <property type="entry name" value="RRM_MRD1_RNA_proc_ribogen"/>
</dbReference>
<accession>W6Q1C6</accession>
<evidence type="ECO:0000259" key="7">
    <source>
        <dbReference type="PROSITE" id="PS50102"/>
    </source>
</evidence>
<dbReference type="SMART" id="SM00360">
    <property type="entry name" value="RRM"/>
    <property type="match status" value="4"/>
</dbReference>
<feature type="domain" description="RRM" evidence="7">
    <location>
        <begin position="149"/>
        <end position="226"/>
    </location>
</feature>
<reference evidence="8" key="1">
    <citation type="journal article" date="2014" name="Nat. Commun.">
        <title>Multiple recent horizontal transfers of a large genomic region in cheese making fungi.</title>
        <authorList>
            <person name="Cheeseman K."/>
            <person name="Ropars J."/>
            <person name="Renault P."/>
            <person name="Dupont J."/>
            <person name="Gouzy J."/>
            <person name="Branca A."/>
            <person name="Abraham A.L."/>
            <person name="Ceppi M."/>
            <person name="Conseiller E."/>
            <person name="Debuchy R."/>
            <person name="Malagnac F."/>
            <person name="Goarin A."/>
            <person name="Silar P."/>
            <person name="Lacoste S."/>
            <person name="Sallet E."/>
            <person name="Bensimon A."/>
            <person name="Giraud T."/>
            <person name="Brygoo Y."/>
        </authorList>
    </citation>
    <scope>NUCLEOTIDE SEQUENCE [LARGE SCALE GENOMIC DNA]</scope>
    <source>
        <strain evidence="8">FM164</strain>
    </source>
</reference>
<feature type="domain" description="RRM" evidence="7">
    <location>
        <begin position="36"/>
        <end position="114"/>
    </location>
</feature>